<evidence type="ECO:0000313" key="4">
    <source>
        <dbReference type="Proteomes" id="UP000176364"/>
    </source>
</evidence>
<feature type="transmembrane region" description="Helical" evidence="2">
    <location>
        <begin position="327"/>
        <end position="347"/>
    </location>
</feature>
<keyword evidence="2" id="KW-1133">Transmembrane helix</keyword>
<comment type="caution">
    <text evidence="3">The sequence shown here is derived from an EMBL/GenBank/DDBJ whole genome shotgun (WGS) entry which is preliminary data.</text>
</comment>
<proteinExistence type="predicted"/>
<accession>A0A1F5DS34</accession>
<keyword evidence="2" id="KW-0812">Transmembrane</keyword>
<organism evidence="3 4">
    <name type="scientific">Candidatus Beckwithbacteria bacterium RIFCSPLOWO2_02_FULL_47_23</name>
    <dbReference type="NCBI Taxonomy" id="1797463"/>
    <lineage>
        <taxon>Bacteria</taxon>
        <taxon>Candidatus Beckwithiibacteriota</taxon>
    </lineage>
</organism>
<dbReference type="AlphaFoldDB" id="A0A1F5DS34"/>
<gene>
    <name evidence="3" type="ORF">A3I57_00540</name>
</gene>
<evidence type="ECO:0008006" key="5">
    <source>
        <dbReference type="Google" id="ProtNLM"/>
    </source>
</evidence>
<reference evidence="3 4" key="1">
    <citation type="journal article" date="2016" name="Nat. Commun.">
        <title>Thousands of microbial genomes shed light on interconnected biogeochemical processes in an aquifer system.</title>
        <authorList>
            <person name="Anantharaman K."/>
            <person name="Brown C.T."/>
            <person name="Hug L.A."/>
            <person name="Sharon I."/>
            <person name="Castelle C.J."/>
            <person name="Probst A.J."/>
            <person name="Thomas B.C."/>
            <person name="Singh A."/>
            <person name="Wilkins M.J."/>
            <person name="Karaoz U."/>
            <person name="Brodie E.L."/>
            <person name="Williams K.H."/>
            <person name="Hubbard S.S."/>
            <person name="Banfield J.F."/>
        </authorList>
    </citation>
    <scope>NUCLEOTIDE SEQUENCE [LARGE SCALE GENOMIC DNA]</scope>
</reference>
<feature type="compositionally biased region" description="Basic and acidic residues" evidence="1">
    <location>
        <begin position="273"/>
        <end position="287"/>
    </location>
</feature>
<name>A0A1F5DS34_9BACT</name>
<evidence type="ECO:0000256" key="1">
    <source>
        <dbReference type="SAM" id="MobiDB-lite"/>
    </source>
</evidence>
<protein>
    <recommendedName>
        <fullName evidence="5">Baseplate protein J-like domain-containing protein</fullName>
    </recommendedName>
</protein>
<keyword evidence="2" id="KW-0472">Membrane</keyword>
<evidence type="ECO:0000313" key="3">
    <source>
        <dbReference type="EMBL" id="OGD57999.1"/>
    </source>
</evidence>
<evidence type="ECO:0000256" key="2">
    <source>
        <dbReference type="SAM" id="Phobius"/>
    </source>
</evidence>
<dbReference type="Proteomes" id="UP000176364">
    <property type="component" value="Unassembled WGS sequence"/>
</dbReference>
<sequence length="700" mass="76196">MALKNLLEKFTTKEAPAEHFFALNLSDETVKAAVWTVKEGQTQVVNLGKGAKWDGKNQESLLKAADQSLSQASQELKPGPNGVIFGLPDTWVDKDAVSSEKKPWLKYLCDELELKPLGFVVTDTAIMAYLKIEEGTPISAILIQLSSSEINLTLVKLGKIIGSQLVGRSGDLGADVEEGLSRFDKVDALPARILLYNGGGDFEEDKQQLLSYDWEEKLPFIHFPKVESLSSEITVRAVALAGGSEVAKSIGIEVKTRPEADTAETLGFVAGEDAAKTATKPEPRPEADQPLAEEPLPKIKVNLEPIWEKLRTITSVFSKLPRSRLPLILGGGFMVLLVGLFLLYWYVPKASLALYLEPQVVNQELELSLDPEANTVAVGSNVLPVQLVEKSVSGEKTSEVTGTKLIGDPAKGGVTLYNKTASTKTFPGGTVLLGSDQLAFTLDEETTVASRSAEEDSEGVITITPGKADAKITASNIGPESNLAADSRLSFKQFSEDDYYVKSSGLSGGTAREVKAVTEADMDDLEAALTADLIDTAKEELRQSLGSDQVLIERENDLALADKNFSQADGEAADNLTLRGKLNYEGIVYRQAELDMLLKEAIKTKIPENFVISEFSGLERGEVSGMTLPIQYEAKLLPRLDFNEIKKNLRGRYPDKVEEYLVSLPQFVSADIQIKPNLPKALKTLPRVTKNINLEIKPAQ</sequence>
<feature type="region of interest" description="Disordered" evidence="1">
    <location>
        <begin position="271"/>
        <end position="294"/>
    </location>
</feature>
<dbReference type="EMBL" id="MEZQ01000056">
    <property type="protein sequence ID" value="OGD57999.1"/>
    <property type="molecule type" value="Genomic_DNA"/>
</dbReference>